<keyword evidence="2" id="KW-1133">Transmembrane helix</keyword>
<reference evidence="4 5" key="1">
    <citation type="submission" date="2022-11" db="EMBL/GenBank/DDBJ databases">
        <title>Mucor velutinosus strain NIH1002 WGS.</title>
        <authorList>
            <person name="Subramanian P."/>
            <person name="Mullikin J.C."/>
            <person name="Segre J.A."/>
            <person name="Zelazny A.M."/>
        </authorList>
    </citation>
    <scope>NUCLEOTIDE SEQUENCE [LARGE SCALE GENOMIC DNA]</scope>
    <source>
        <strain evidence="4 5">NIH1002</strain>
    </source>
</reference>
<protein>
    <recommendedName>
        <fullName evidence="6">Mid2 domain-containing protein</fullName>
    </recommendedName>
</protein>
<dbReference type="EMBL" id="JASEJX010000034">
    <property type="protein sequence ID" value="KAK4510037.1"/>
    <property type="molecule type" value="Genomic_DNA"/>
</dbReference>
<evidence type="ECO:0000256" key="2">
    <source>
        <dbReference type="SAM" id="Phobius"/>
    </source>
</evidence>
<dbReference type="GeneID" id="89949892"/>
<keyword evidence="2" id="KW-0812">Transmembrane</keyword>
<evidence type="ECO:0000313" key="4">
    <source>
        <dbReference type="EMBL" id="KAK4510037.1"/>
    </source>
</evidence>
<accession>A0AAN7HX30</accession>
<name>A0AAN7HX30_9FUNG</name>
<gene>
    <name evidence="4" type="ORF">ATC70_006206</name>
</gene>
<feature type="chain" id="PRO_5042939053" description="Mid2 domain-containing protein" evidence="3">
    <location>
        <begin position="25"/>
        <end position="400"/>
    </location>
</feature>
<sequence length="400" mass="42303">MRPSLTKAILFALVVFQCTHLVYSQQQQQQQQQQQDQASGNVVSGQQQQSQQPEQQQSSSNVPAASSVPAATTTTPPPAVTTTTEAPQPTSTQAPDTKTDATVAPTSATTTAAPTSDAAVVSSKTSEPRSTSSQTGRTLQPSTTMISSNGSLVPSVVTPTDSSNAQPTESGAANKKDDAESSSNKTAVIAGSVVGGLVGIALIAGLLTWMNRRGGCTSRTRRRDAQEDFTNENDYKMTENTVAAGGIGAGAGAMHSTDNLPPPSPFQHARRFVPPTSNPTGYMNLQDEEYGYHQNANVGGAGYQPQQYQDYNAGGVYHDGSHPDYNQDYQQQEYYNNHEYAAAHDYSADGSVTGSNHGGYQQQAYYGHVPGSNVTSPTLTNAAPLHQMKPDQVEQKPNAA</sequence>
<proteinExistence type="predicted"/>
<keyword evidence="3" id="KW-0732">Signal</keyword>
<evidence type="ECO:0000256" key="1">
    <source>
        <dbReference type="SAM" id="MobiDB-lite"/>
    </source>
</evidence>
<organism evidence="4 5">
    <name type="scientific">Mucor velutinosus</name>
    <dbReference type="NCBI Taxonomy" id="708070"/>
    <lineage>
        <taxon>Eukaryota</taxon>
        <taxon>Fungi</taxon>
        <taxon>Fungi incertae sedis</taxon>
        <taxon>Mucoromycota</taxon>
        <taxon>Mucoromycotina</taxon>
        <taxon>Mucoromycetes</taxon>
        <taxon>Mucorales</taxon>
        <taxon>Mucorineae</taxon>
        <taxon>Mucoraceae</taxon>
        <taxon>Mucor</taxon>
    </lineage>
</organism>
<feature type="compositionally biased region" description="Low complexity" evidence="1">
    <location>
        <begin position="44"/>
        <end position="133"/>
    </location>
</feature>
<keyword evidence="2" id="KW-0472">Membrane</keyword>
<keyword evidence="5" id="KW-1185">Reference proteome</keyword>
<dbReference type="AlphaFoldDB" id="A0AAN7HX30"/>
<feature type="compositionally biased region" description="Polar residues" evidence="1">
    <location>
        <begin position="134"/>
        <end position="171"/>
    </location>
</feature>
<feature type="compositionally biased region" description="Polar residues" evidence="1">
    <location>
        <begin position="372"/>
        <end position="381"/>
    </location>
</feature>
<feature type="region of interest" description="Disordered" evidence="1">
    <location>
        <begin position="363"/>
        <end position="400"/>
    </location>
</feature>
<feature type="region of interest" description="Disordered" evidence="1">
    <location>
        <begin position="31"/>
        <end position="183"/>
    </location>
</feature>
<feature type="transmembrane region" description="Helical" evidence="2">
    <location>
        <begin position="187"/>
        <end position="209"/>
    </location>
</feature>
<comment type="caution">
    <text evidence="4">The sequence shown here is derived from an EMBL/GenBank/DDBJ whole genome shotgun (WGS) entry which is preliminary data.</text>
</comment>
<feature type="signal peptide" evidence="3">
    <location>
        <begin position="1"/>
        <end position="24"/>
    </location>
</feature>
<evidence type="ECO:0000256" key="3">
    <source>
        <dbReference type="SAM" id="SignalP"/>
    </source>
</evidence>
<evidence type="ECO:0000313" key="5">
    <source>
        <dbReference type="Proteomes" id="UP001304243"/>
    </source>
</evidence>
<evidence type="ECO:0008006" key="6">
    <source>
        <dbReference type="Google" id="ProtNLM"/>
    </source>
</evidence>
<dbReference type="Proteomes" id="UP001304243">
    <property type="component" value="Unassembled WGS sequence"/>
</dbReference>
<dbReference type="RefSeq" id="XP_064676703.1">
    <property type="nucleotide sequence ID" value="XM_064825485.1"/>
</dbReference>